<proteinExistence type="predicted"/>
<dbReference type="InterPro" id="IPR023149">
    <property type="entry name" value="Trans_acon_MeTrfase_C"/>
</dbReference>
<dbReference type="CDD" id="cd02440">
    <property type="entry name" value="AdoMet_MTases"/>
    <property type="match status" value="1"/>
</dbReference>
<dbReference type="Pfam" id="PF13649">
    <property type="entry name" value="Methyltransf_25"/>
    <property type="match status" value="1"/>
</dbReference>
<dbReference type="SUPFAM" id="SSF53335">
    <property type="entry name" value="S-adenosyl-L-methionine-dependent methyltransferases"/>
    <property type="match status" value="1"/>
</dbReference>
<dbReference type="OrthoDB" id="66144at2759"/>
<dbReference type="PANTHER" id="PTHR43861:SF1">
    <property type="entry name" value="TRANS-ACONITATE 2-METHYLTRANSFERASE"/>
    <property type="match status" value="1"/>
</dbReference>
<reference evidence="4" key="1">
    <citation type="journal article" date="2020" name="Stud. Mycol.">
        <title>101 Dothideomycetes genomes: a test case for predicting lifestyles and emergence of pathogens.</title>
        <authorList>
            <person name="Haridas S."/>
            <person name="Albert R."/>
            <person name="Binder M."/>
            <person name="Bloem J."/>
            <person name="Labutti K."/>
            <person name="Salamov A."/>
            <person name="Andreopoulos B."/>
            <person name="Baker S."/>
            <person name="Barry K."/>
            <person name="Bills G."/>
            <person name="Bluhm B."/>
            <person name="Cannon C."/>
            <person name="Castanera R."/>
            <person name="Culley D."/>
            <person name="Daum C."/>
            <person name="Ezra D."/>
            <person name="Gonzalez J."/>
            <person name="Henrissat B."/>
            <person name="Kuo A."/>
            <person name="Liang C."/>
            <person name="Lipzen A."/>
            <person name="Lutzoni F."/>
            <person name="Magnuson J."/>
            <person name="Mondo S."/>
            <person name="Nolan M."/>
            <person name="Ohm R."/>
            <person name="Pangilinan J."/>
            <person name="Park H.-J."/>
            <person name="Ramirez L."/>
            <person name="Alfaro M."/>
            <person name="Sun H."/>
            <person name="Tritt A."/>
            <person name="Yoshinaga Y."/>
            <person name="Zwiers L.-H."/>
            <person name="Turgeon B."/>
            <person name="Goodwin S."/>
            <person name="Spatafora J."/>
            <person name="Crous P."/>
            <person name="Grigoriev I."/>
        </authorList>
    </citation>
    <scope>NUCLEOTIDE SEQUENCE</scope>
    <source>
        <strain evidence="4">CBS 133067</strain>
    </source>
</reference>
<sequence>MSATSDWSSSQYLKFEAERTRPSRDLLAQVPLEFPETIVDLGCGPGNSTAVIAARYPDSRITGMDSSPDMIKKAKATLPNIEFTLGDLHTYPPKEPTDLFFTNAVFQWVPYADRIPIIKRLIQTQSSGGVFALQVPDNANEPSHAGMRIAALEGPWAKTLSGRRTALDPFQTPQELYDEIKPLCSSLDIWHTNYEHVLDDHWAVVEWVKGTGLRPFVDPLSEVEKEGFLKAYLERIKKAYPAQYDGKVLLRYPRLFMVAVRA</sequence>
<organism evidence="4 5">
    <name type="scientific">Rhizodiscina lignyota</name>
    <dbReference type="NCBI Taxonomy" id="1504668"/>
    <lineage>
        <taxon>Eukaryota</taxon>
        <taxon>Fungi</taxon>
        <taxon>Dikarya</taxon>
        <taxon>Ascomycota</taxon>
        <taxon>Pezizomycotina</taxon>
        <taxon>Dothideomycetes</taxon>
        <taxon>Pleosporomycetidae</taxon>
        <taxon>Aulographales</taxon>
        <taxon>Rhizodiscinaceae</taxon>
        <taxon>Rhizodiscina</taxon>
    </lineage>
</organism>
<dbReference type="EMBL" id="ML978128">
    <property type="protein sequence ID" value="KAF2096983.1"/>
    <property type="molecule type" value="Genomic_DNA"/>
</dbReference>
<dbReference type="InterPro" id="IPR041698">
    <property type="entry name" value="Methyltransf_25"/>
</dbReference>
<keyword evidence="2" id="KW-0808">Transferase</keyword>
<dbReference type="NCBIfam" id="NF002463">
    <property type="entry name" value="PRK01683.1"/>
    <property type="match status" value="1"/>
</dbReference>
<dbReference type="GO" id="GO:0030798">
    <property type="term" value="F:trans-aconitate 2-methyltransferase activity"/>
    <property type="evidence" value="ECO:0007669"/>
    <property type="project" value="InterPro"/>
</dbReference>
<name>A0A9P4ICS5_9PEZI</name>
<evidence type="ECO:0000256" key="1">
    <source>
        <dbReference type="ARBA" id="ARBA00022603"/>
    </source>
</evidence>
<gene>
    <name evidence="4" type="ORF">NA57DRAFT_77233</name>
</gene>
<evidence type="ECO:0000313" key="5">
    <source>
        <dbReference type="Proteomes" id="UP000799772"/>
    </source>
</evidence>
<dbReference type="AlphaFoldDB" id="A0A9P4ICS5"/>
<comment type="caution">
    <text evidence="4">The sequence shown here is derived from an EMBL/GenBank/DDBJ whole genome shotgun (WGS) entry which is preliminary data.</text>
</comment>
<keyword evidence="1 4" id="KW-0489">Methyltransferase</keyword>
<dbReference type="InterPro" id="IPR029063">
    <property type="entry name" value="SAM-dependent_MTases_sf"/>
</dbReference>
<keyword evidence="5" id="KW-1185">Reference proteome</keyword>
<protein>
    <submittedName>
        <fullName evidence="4">S-adenosyl-L-methionine-dependent methyltransferase</fullName>
    </submittedName>
</protein>
<evidence type="ECO:0000256" key="2">
    <source>
        <dbReference type="ARBA" id="ARBA00022679"/>
    </source>
</evidence>
<evidence type="ECO:0000259" key="3">
    <source>
        <dbReference type="Pfam" id="PF13649"/>
    </source>
</evidence>
<accession>A0A9P4ICS5</accession>
<dbReference type="GO" id="GO:0032259">
    <property type="term" value="P:methylation"/>
    <property type="evidence" value="ECO:0007669"/>
    <property type="project" value="UniProtKB-KW"/>
</dbReference>
<dbReference type="Gene3D" id="1.10.150.290">
    <property type="entry name" value="S-adenosyl-L-methionine-dependent methyltransferases"/>
    <property type="match status" value="1"/>
</dbReference>
<evidence type="ECO:0000313" key="4">
    <source>
        <dbReference type="EMBL" id="KAF2096983.1"/>
    </source>
</evidence>
<feature type="domain" description="Methyltransferase" evidence="3">
    <location>
        <begin position="38"/>
        <end position="129"/>
    </location>
</feature>
<dbReference type="Gene3D" id="3.40.50.150">
    <property type="entry name" value="Vaccinia Virus protein VP39"/>
    <property type="match status" value="1"/>
</dbReference>
<dbReference type="Proteomes" id="UP000799772">
    <property type="component" value="Unassembled WGS sequence"/>
</dbReference>
<dbReference type="PANTHER" id="PTHR43861">
    <property type="entry name" value="TRANS-ACONITATE 2-METHYLTRANSFERASE-RELATED"/>
    <property type="match status" value="1"/>
</dbReference>